<feature type="domain" description="Protein kinase" evidence="6">
    <location>
        <begin position="1"/>
        <end position="106"/>
    </location>
</feature>
<dbReference type="PANTHER" id="PTHR46716:SF1">
    <property type="entry name" value="MITOGEN-ACTIVATED PROTEIN KINASE KINASE KINASE 7"/>
    <property type="match status" value="1"/>
</dbReference>
<evidence type="ECO:0000256" key="3">
    <source>
        <dbReference type="ARBA" id="ARBA00022741"/>
    </source>
</evidence>
<evidence type="ECO:0000256" key="1">
    <source>
        <dbReference type="ARBA" id="ARBA00022527"/>
    </source>
</evidence>
<name>A0A485LTH3_9STRA</name>
<dbReference type="InterPro" id="IPR000591">
    <property type="entry name" value="DEP_dom"/>
</dbReference>
<evidence type="ECO:0000256" key="5">
    <source>
        <dbReference type="ARBA" id="ARBA00022840"/>
    </source>
</evidence>
<evidence type="ECO:0000256" key="2">
    <source>
        <dbReference type="ARBA" id="ARBA00022679"/>
    </source>
</evidence>
<dbReference type="PROSITE" id="PS50186">
    <property type="entry name" value="DEP"/>
    <property type="match status" value="1"/>
</dbReference>
<evidence type="ECO:0000256" key="4">
    <source>
        <dbReference type="ARBA" id="ARBA00022777"/>
    </source>
</evidence>
<dbReference type="EMBL" id="CAADRA010007572">
    <property type="protein sequence ID" value="VFU02178.1"/>
    <property type="molecule type" value="Genomic_DNA"/>
</dbReference>
<dbReference type="OrthoDB" id="95822at2759"/>
<accession>A0A485LTH3</accession>
<reference evidence="8" key="2">
    <citation type="submission" date="2019-06" db="EMBL/GenBank/DDBJ databases">
        <title>Genomics analysis of Aphanomyces spp. identifies a new class of oomycete effector associated with host adaptation.</title>
        <authorList>
            <person name="Gaulin E."/>
        </authorList>
    </citation>
    <scope>NUCLEOTIDE SEQUENCE</scope>
    <source>
        <strain evidence="8">CBS 578.67</strain>
    </source>
</reference>
<dbReference type="AlphaFoldDB" id="A0A485LTH3"/>
<evidence type="ECO:0000313" key="8">
    <source>
        <dbReference type="EMBL" id="KAF0682328.1"/>
    </source>
</evidence>
<dbReference type="SUPFAM" id="SSF46785">
    <property type="entry name" value="Winged helix' DNA-binding domain"/>
    <property type="match status" value="1"/>
</dbReference>
<evidence type="ECO:0000259" key="7">
    <source>
        <dbReference type="PROSITE" id="PS50186"/>
    </source>
</evidence>
<dbReference type="InterPro" id="IPR001245">
    <property type="entry name" value="Ser-Thr/Tyr_kinase_cat_dom"/>
</dbReference>
<evidence type="ECO:0000259" key="6">
    <source>
        <dbReference type="PROSITE" id="PS50011"/>
    </source>
</evidence>
<organism evidence="9 10">
    <name type="scientific">Aphanomyces stellatus</name>
    <dbReference type="NCBI Taxonomy" id="120398"/>
    <lineage>
        <taxon>Eukaryota</taxon>
        <taxon>Sar</taxon>
        <taxon>Stramenopiles</taxon>
        <taxon>Oomycota</taxon>
        <taxon>Saprolegniomycetes</taxon>
        <taxon>Saprolegniales</taxon>
        <taxon>Verrucalvaceae</taxon>
        <taxon>Aphanomyces</taxon>
    </lineage>
</organism>
<gene>
    <name evidence="9" type="primary">Aste57867_25555</name>
    <name evidence="8" type="ORF">As57867_025476</name>
    <name evidence="9" type="ORF">ASTE57867_25555</name>
</gene>
<keyword evidence="1" id="KW-0723">Serine/threonine-protein kinase</keyword>
<dbReference type="GO" id="GO:0004709">
    <property type="term" value="F:MAP kinase kinase kinase activity"/>
    <property type="evidence" value="ECO:0007669"/>
    <property type="project" value="TreeGrafter"/>
</dbReference>
<dbReference type="Pfam" id="PF07714">
    <property type="entry name" value="PK_Tyr_Ser-Thr"/>
    <property type="match status" value="1"/>
</dbReference>
<dbReference type="EMBL" id="VJMH01007546">
    <property type="protein sequence ID" value="KAF0682328.1"/>
    <property type="molecule type" value="Genomic_DNA"/>
</dbReference>
<keyword evidence="4" id="KW-0418">Kinase</keyword>
<dbReference type="GO" id="GO:0007254">
    <property type="term" value="P:JNK cascade"/>
    <property type="evidence" value="ECO:0007669"/>
    <property type="project" value="TreeGrafter"/>
</dbReference>
<sequence>MTMRRMVPEVIDGKQSQAVYNESADIYTLAITWWDILHPRRGKYPASMGNHVNIFRMVLDGQRQPIDPEVPQMLRDLLDNAWNADTMYRPSAKAIVATLEDMQDDLCGHIAHHLSGVVTYLSAKKGKKGVANHTTFTGEDLVKSLMDPKYAFEVDKAIRFGNSFMDAGCLHHTKHAQPFENAATTYTFDSYQLDLNEPLDQGDGAATTAGDVNVACACRKLGQGHGKPKPKRRNLFRKHEKQAQLTVNLLNEFNSDMDFEVFPTTTTNGPEARTLTLELSQV</sequence>
<dbReference type="Gene3D" id="1.10.10.10">
    <property type="entry name" value="Winged helix-like DNA-binding domain superfamily/Winged helix DNA-binding domain"/>
    <property type="match status" value="1"/>
</dbReference>
<keyword evidence="3" id="KW-0547">Nucleotide-binding</keyword>
<dbReference type="Proteomes" id="UP000332933">
    <property type="component" value="Unassembled WGS sequence"/>
</dbReference>
<dbReference type="InterPro" id="IPR011009">
    <property type="entry name" value="Kinase-like_dom_sf"/>
</dbReference>
<dbReference type="Gene3D" id="1.10.510.10">
    <property type="entry name" value="Transferase(Phosphotransferase) domain 1"/>
    <property type="match status" value="1"/>
</dbReference>
<feature type="domain" description="DEP" evidence="7">
    <location>
        <begin position="135"/>
        <end position="190"/>
    </location>
</feature>
<keyword evidence="2" id="KW-0808">Transferase</keyword>
<dbReference type="PROSITE" id="PS50011">
    <property type="entry name" value="PROTEIN_KINASE_DOM"/>
    <property type="match status" value="1"/>
</dbReference>
<dbReference type="InterPro" id="IPR000719">
    <property type="entry name" value="Prot_kinase_dom"/>
</dbReference>
<dbReference type="InterPro" id="IPR036388">
    <property type="entry name" value="WH-like_DNA-bd_sf"/>
</dbReference>
<evidence type="ECO:0000313" key="10">
    <source>
        <dbReference type="Proteomes" id="UP000332933"/>
    </source>
</evidence>
<dbReference type="InterPro" id="IPR036390">
    <property type="entry name" value="WH_DNA-bd_sf"/>
</dbReference>
<keyword evidence="5" id="KW-0067">ATP-binding</keyword>
<dbReference type="PANTHER" id="PTHR46716">
    <property type="entry name" value="MITOGEN-ACTIVATED PROTEIN KINASE KINASE KINASE 7"/>
    <property type="match status" value="1"/>
</dbReference>
<reference evidence="9 10" key="1">
    <citation type="submission" date="2019-03" db="EMBL/GenBank/DDBJ databases">
        <authorList>
            <person name="Gaulin E."/>
            <person name="Dumas B."/>
        </authorList>
    </citation>
    <scope>NUCLEOTIDE SEQUENCE [LARGE SCALE GENOMIC DNA]</scope>
    <source>
        <strain evidence="9">CBS 568.67</strain>
    </source>
</reference>
<dbReference type="SUPFAM" id="SSF56112">
    <property type="entry name" value="Protein kinase-like (PK-like)"/>
    <property type="match status" value="1"/>
</dbReference>
<dbReference type="GO" id="GO:0006955">
    <property type="term" value="P:immune response"/>
    <property type="evidence" value="ECO:0007669"/>
    <property type="project" value="TreeGrafter"/>
</dbReference>
<evidence type="ECO:0000313" key="9">
    <source>
        <dbReference type="EMBL" id="VFU02178.1"/>
    </source>
</evidence>
<dbReference type="GO" id="GO:0005524">
    <property type="term" value="F:ATP binding"/>
    <property type="evidence" value="ECO:0007669"/>
    <property type="project" value="UniProtKB-KW"/>
</dbReference>
<keyword evidence="10" id="KW-1185">Reference proteome</keyword>
<proteinExistence type="predicted"/>
<protein>
    <submittedName>
        <fullName evidence="9">Aste57867_25555 protein</fullName>
    </submittedName>
</protein>